<dbReference type="Proteomes" id="UP000747542">
    <property type="component" value="Unassembled WGS sequence"/>
</dbReference>
<dbReference type="GO" id="GO:0005634">
    <property type="term" value="C:nucleus"/>
    <property type="evidence" value="ECO:0007669"/>
    <property type="project" value="UniProtKB-SubCell"/>
</dbReference>
<evidence type="ECO:0000256" key="3">
    <source>
        <dbReference type="SAM" id="MobiDB-lite"/>
    </source>
</evidence>
<accession>A0A8J5TIU7</accession>
<dbReference type="InterPro" id="IPR009057">
    <property type="entry name" value="Homeodomain-like_sf"/>
</dbReference>
<evidence type="ECO:0000313" key="6">
    <source>
        <dbReference type="Proteomes" id="UP000747542"/>
    </source>
</evidence>
<dbReference type="EMBL" id="JAHLQT010006108">
    <property type="protein sequence ID" value="KAG7175335.1"/>
    <property type="molecule type" value="Genomic_DNA"/>
</dbReference>
<gene>
    <name evidence="5" type="primary">TIGD7-L62</name>
    <name evidence="5" type="ORF">Hamer_G001395</name>
</gene>
<dbReference type="GO" id="GO:0003677">
    <property type="term" value="F:DNA binding"/>
    <property type="evidence" value="ECO:0007669"/>
    <property type="project" value="UniProtKB-KW"/>
</dbReference>
<dbReference type="SUPFAM" id="SSF46689">
    <property type="entry name" value="Homeodomain-like"/>
    <property type="match status" value="1"/>
</dbReference>
<comment type="caution">
    <text evidence="5">The sequence shown here is derived from an EMBL/GenBank/DDBJ whole genome shotgun (WGS) entry which is preliminary data.</text>
</comment>
<keyword evidence="6" id="KW-1185">Reference proteome</keyword>
<feature type="domain" description="HTH CENPB-type" evidence="4">
    <location>
        <begin position="71"/>
        <end position="109"/>
    </location>
</feature>
<sequence length="377" mass="43472">MAPKRKCMQLTVAQKLELLQKLEWLACVAKQTVSHIRKAKVSLQSFAMKYSPDSLTYMTTVGDHKLMRRSSAVAVRGIEIQMAAEKLATHLGISNFNASDGWLWRFRRKAWDCQPLEGLLLSQVYNADENGPFWRMLPENTQALAKEQSTRGRKLDKDEDDKDENTGGQRTLQSLRKYDIEAAIFNWAAAWKDVKVLTLANSWKKLIQDVDHVDDFEEFEVADYNYNLKAGEDTITEENVLKWLHSDENDPGFQLMAEEEIAASCRAPEKDNDDDEDEDIILFAPKIGHCFEYLFANTNEPDLKNYYSHILELRDLICRMQLEINKQTKIDSFHPKPPSSQQDSYTLPYFSLLTCSWPFIYTHTVGSIIRHYSILAV</sequence>
<feature type="region of interest" description="Disordered" evidence="3">
    <location>
        <begin position="145"/>
        <end position="168"/>
    </location>
</feature>
<protein>
    <submittedName>
        <fullName evidence="5">Tigger transposable element-derived protein 7-like 62</fullName>
    </submittedName>
</protein>
<name>A0A8J5TIU7_HOMAM</name>
<proteinExistence type="predicted"/>
<dbReference type="InterPro" id="IPR006600">
    <property type="entry name" value="HTH_CenpB_DNA-bd_dom"/>
</dbReference>
<evidence type="ECO:0000259" key="4">
    <source>
        <dbReference type="Pfam" id="PF03221"/>
    </source>
</evidence>
<evidence type="ECO:0000313" key="5">
    <source>
        <dbReference type="EMBL" id="KAG7175335.1"/>
    </source>
</evidence>
<dbReference type="AlphaFoldDB" id="A0A8J5TIU7"/>
<dbReference type="Gene3D" id="1.10.10.60">
    <property type="entry name" value="Homeodomain-like"/>
    <property type="match status" value="1"/>
</dbReference>
<evidence type="ECO:0000256" key="2">
    <source>
        <dbReference type="ARBA" id="ARBA00023125"/>
    </source>
</evidence>
<dbReference type="Pfam" id="PF03221">
    <property type="entry name" value="HTH_Tnp_Tc5"/>
    <property type="match status" value="1"/>
</dbReference>
<organism evidence="5 6">
    <name type="scientific">Homarus americanus</name>
    <name type="common">American lobster</name>
    <dbReference type="NCBI Taxonomy" id="6706"/>
    <lineage>
        <taxon>Eukaryota</taxon>
        <taxon>Metazoa</taxon>
        <taxon>Ecdysozoa</taxon>
        <taxon>Arthropoda</taxon>
        <taxon>Crustacea</taxon>
        <taxon>Multicrustacea</taxon>
        <taxon>Malacostraca</taxon>
        <taxon>Eumalacostraca</taxon>
        <taxon>Eucarida</taxon>
        <taxon>Decapoda</taxon>
        <taxon>Pleocyemata</taxon>
        <taxon>Astacidea</taxon>
        <taxon>Nephropoidea</taxon>
        <taxon>Nephropidae</taxon>
        <taxon>Homarus</taxon>
    </lineage>
</organism>
<keyword evidence="2" id="KW-0238">DNA-binding</keyword>
<feature type="compositionally biased region" description="Basic and acidic residues" evidence="3">
    <location>
        <begin position="148"/>
        <end position="157"/>
    </location>
</feature>
<comment type="subcellular location">
    <subcellularLocation>
        <location evidence="1">Nucleus</location>
    </subcellularLocation>
</comment>
<evidence type="ECO:0000256" key="1">
    <source>
        <dbReference type="ARBA" id="ARBA00004123"/>
    </source>
</evidence>
<feature type="non-terminal residue" evidence="5">
    <location>
        <position position="377"/>
    </location>
</feature>
<reference evidence="5" key="1">
    <citation type="journal article" date="2021" name="Sci. Adv.">
        <title>The American lobster genome reveals insights on longevity, neural, and immune adaptations.</title>
        <authorList>
            <person name="Polinski J.M."/>
            <person name="Zimin A.V."/>
            <person name="Clark K.F."/>
            <person name="Kohn A.B."/>
            <person name="Sadowski N."/>
            <person name="Timp W."/>
            <person name="Ptitsyn A."/>
            <person name="Khanna P."/>
            <person name="Romanova D.Y."/>
            <person name="Williams P."/>
            <person name="Greenwood S.J."/>
            <person name="Moroz L.L."/>
            <person name="Walt D.R."/>
            <person name="Bodnar A.G."/>
        </authorList>
    </citation>
    <scope>NUCLEOTIDE SEQUENCE</scope>
    <source>
        <strain evidence="5">GMGI-L3</strain>
    </source>
</reference>